<dbReference type="InterPro" id="IPR009311">
    <property type="entry name" value="IFI6/IFI27-like"/>
</dbReference>
<evidence type="ECO:0000256" key="4">
    <source>
        <dbReference type="ARBA" id="ARBA00022989"/>
    </source>
</evidence>
<dbReference type="InterPro" id="IPR038213">
    <property type="entry name" value="IFI6/IFI27-like_sf"/>
</dbReference>
<keyword evidence="5" id="KW-0472">Membrane</keyword>
<keyword evidence="3" id="KW-0812">Transmembrane</keyword>
<evidence type="ECO:0000256" key="6">
    <source>
        <dbReference type="SAM" id="MobiDB-lite"/>
    </source>
</evidence>
<evidence type="ECO:0000313" key="8">
    <source>
        <dbReference type="Proteomes" id="UP000245119"/>
    </source>
</evidence>
<evidence type="ECO:0000256" key="5">
    <source>
        <dbReference type="ARBA" id="ARBA00023136"/>
    </source>
</evidence>
<reference evidence="7 8" key="1">
    <citation type="submission" date="2018-04" db="EMBL/GenBank/DDBJ databases">
        <title>The genome of golden apple snail Pomacea canaliculata provides insight into stress tolerance and invasive adaptation.</title>
        <authorList>
            <person name="Liu C."/>
            <person name="Liu B."/>
            <person name="Ren Y."/>
            <person name="Zhang Y."/>
            <person name="Wang H."/>
            <person name="Li S."/>
            <person name="Jiang F."/>
            <person name="Yin L."/>
            <person name="Zhang G."/>
            <person name="Qian W."/>
            <person name="Fan W."/>
        </authorList>
    </citation>
    <scope>NUCLEOTIDE SEQUENCE [LARGE SCALE GENOMIC DNA]</scope>
    <source>
        <strain evidence="7">SZHN2017</strain>
        <tissue evidence="7">Muscle</tissue>
    </source>
</reference>
<sequence>MTDESRREGITMKKTNVQRKSGDTDAEKEQAAAKVQKEDADRSPTKPWVSGTMTKVTEVAYPVAVGVGAKVATQAVIGALGFGTTGIAAGSLAAKAMSLAATSGHGMSVVSALQSVGAAGLSTTQEGITMEMANSRRDSGDTDSERVQAATIIQKCYQRFRVSGTTMTRAIRAAVPVAVGVGAVVATPVVIGGLGFKAAGIAAGSVAAKGMSLAATSGSGSAKRITSGCGGWYDDCCNRCCRQISRVAVEEVEDSRSRQKHEEEVRDAALFTF</sequence>
<dbReference type="OrthoDB" id="440424at2759"/>
<gene>
    <name evidence="7" type="ORF">C0Q70_14821</name>
</gene>
<evidence type="ECO:0000256" key="2">
    <source>
        <dbReference type="ARBA" id="ARBA00007262"/>
    </source>
</evidence>
<dbReference type="PANTHER" id="PTHR16932:SF18">
    <property type="entry name" value="INTERFERON, ALPHA-INDUCIBLE PROTEIN 27-LIKE 2"/>
    <property type="match status" value="1"/>
</dbReference>
<protein>
    <submittedName>
        <fullName evidence="7">Uncharacterized protein</fullName>
    </submittedName>
</protein>
<keyword evidence="4" id="KW-1133">Transmembrane helix</keyword>
<evidence type="ECO:0000256" key="3">
    <source>
        <dbReference type="ARBA" id="ARBA00022692"/>
    </source>
</evidence>
<feature type="compositionally biased region" description="Basic and acidic residues" evidence="6">
    <location>
        <begin position="20"/>
        <end position="44"/>
    </location>
</feature>
<comment type="caution">
    <text evidence="7">The sequence shown here is derived from an EMBL/GenBank/DDBJ whole genome shotgun (WGS) entry which is preliminary data.</text>
</comment>
<evidence type="ECO:0000313" key="7">
    <source>
        <dbReference type="EMBL" id="PVD24340.1"/>
    </source>
</evidence>
<name>A0A2T7NT36_POMCA</name>
<dbReference type="AlphaFoldDB" id="A0A2T7NT36"/>
<accession>A0A2T7NT36</accession>
<dbReference type="EMBL" id="PZQS01000009">
    <property type="protein sequence ID" value="PVD24340.1"/>
    <property type="molecule type" value="Genomic_DNA"/>
</dbReference>
<dbReference type="GO" id="GO:0016020">
    <property type="term" value="C:membrane"/>
    <property type="evidence" value="ECO:0007669"/>
    <property type="project" value="UniProtKB-SubCell"/>
</dbReference>
<feature type="compositionally biased region" description="Basic and acidic residues" evidence="6">
    <location>
        <begin position="1"/>
        <end position="11"/>
    </location>
</feature>
<comment type="similarity">
    <text evidence="2">Belongs to the IFI6/IFI27 family.</text>
</comment>
<organism evidence="7 8">
    <name type="scientific">Pomacea canaliculata</name>
    <name type="common">Golden apple snail</name>
    <dbReference type="NCBI Taxonomy" id="400727"/>
    <lineage>
        <taxon>Eukaryota</taxon>
        <taxon>Metazoa</taxon>
        <taxon>Spiralia</taxon>
        <taxon>Lophotrochozoa</taxon>
        <taxon>Mollusca</taxon>
        <taxon>Gastropoda</taxon>
        <taxon>Caenogastropoda</taxon>
        <taxon>Architaenioglossa</taxon>
        <taxon>Ampullarioidea</taxon>
        <taxon>Ampullariidae</taxon>
        <taxon>Pomacea</taxon>
    </lineage>
</organism>
<dbReference type="Pfam" id="PF06140">
    <property type="entry name" value="Ifi-6-16"/>
    <property type="match status" value="2"/>
</dbReference>
<keyword evidence="8" id="KW-1185">Reference proteome</keyword>
<evidence type="ECO:0000256" key="1">
    <source>
        <dbReference type="ARBA" id="ARBA00004141"/>
    </source>
</evidence>
<dbReference type="Proteomes" id="UP000245119">
    <property type="component" value="Linkage Group LG9"/>
</dbReference>
<dbReference type="PANTHER" id="PTHR16932">
    <property type="entry name" value="INTERFERON ALPHA-INDUCIBLE PROTEIN 27"/>
    <property type="match status" value="1"/>
</dbReference>
<proteinExistence type="inferred from homology"/>
<comment type="subcellular location">
    <subcellularLocation>
        <location evidence="1">Membrane</location>
        <topology evidence="1">Multi-pass membrane protein</topology>
    </subcellularLocation>
</comment>
<feature type="region of interest" description="Disordered" evidence="6">
    <location>
        <begin position="1"/>
        <end position="47"/>
    </location>
</feature>
<dbReference type="Gene3D" id="6.10.110.10">
    <property type="match status" value="2"/>
</dbReference>